<feature type="compositionally biased region" description="Basic and acidic residues" evidence="1">
    <location>
        <begin position="99"/>
        <end position="112"/>
    </location>
</feature>
<reference evidence="2" key="1">
    <citation type="submission" date="2021-01" db="UniProtKB">
        <authorList>
            <consortium name="EnsemblMetazoa"/>
        </authorList>
    </citation>
    <scope>IDENTIFICATION</scope>
    <source>
        <strain evidence="2">DH4</strain>
    </source>
</reference>
<accession>A0A8B9B394</accession>
<reference evidence="4" key="2">
    <citation type="submission" date="2025-04" db="UniProtKB">
        <authorList>
            <consortium name="RefSeq"/>
        </authorList>
    </citation>
    <scope>IDENTIFICATION</scope>
    <source>
        <strain evidence="4">DH4</strain>
        <tissue evidence="4">Whole body</tissue>
    </source>
</reference>
<keyword evidence="3" id="KW-1185">Reference proteome</keyword>
<name>A0A7M7RAW9_APIME</name>
<gene>
    <name evidence="2" type="primary">551596</name>
    <name evidence="4" type="synonym">LOC551596</name>
</gene>
<evidence type="ECO:0000313" key="4">
    <source>
        <dbReference type="RefSeq" id="XP_625258.1"/>
    </source>
</evidence>
<accession>A0A7M7RAW9</accession>
<feature type="compositionally biased region" description="Basic and acidic residues" evidence="1">
    <location>
        <begin position="1"/>
        <end position="62"/>
    </location>
</feature>
<evidence type="ECO:0000256" key="1">
    <source>
        <dbReference type="SAM" id="MobiDB-lite"/>
    </source>
</evidence>
<sequence length="123" mass="13299">MADTETKDTKVATTPEKKVVEEEKKTVQEVDEDSKTSENGDAKETKENGSNEEKESENKEVESAENGDSTDASVDSCCIKRKSITLSETTEDTATDGASPEKKKKLDEKCAETETNGDAEATA</sequence>
<dbReference type="OrthoDB" id="7691642at2759"/>
<feature type="region of interest" description="Disordered" evidence="1">
    <location>
        <begin position="1"/>
        <end position="123"/>
    </location>
</feature>
<dbReference type="EnsemblMetazoa" id="XM_625255">
    <property type="protein sequence ID" value="XP_625258"/>
    <property type="gene ID" value="LOC551596"/>
</dbReference>
<proteinExistence type="predicted"/>
<evidence type="ECO:0000313" key="3">
    <source>
        <dbReference type="Proteomes" id="UP000005203"/>
    </source>
</evidence>
<dbReference type="Proteomes" id="UP000005203">
    <property type="component" value="Linkage group LG2"/>
</dbReference>
<dbReference type="OMA" id="CCVKRKS"/>
<dbReference type="AlphaFoldDB" id="A0A7M7RAW9"/>
<protein>
    <submittedName>
        <fullName evidence="4">Uncharacterized protein LOC551596</fullName>
    </submittedName>
</protein>
<dbReference type="KEGG" id="ame:551596"/>
<organism evidence="2">
    <name type="scientific">Apis mellifera</name>
    <name type="common">Honeybee</name>
    <dbReference type="NCBI Taxonomy" id="7460"/>
    <lineage>
        <taxon>Eukaryota</taxon>
        <taxon>Metazoa</taxon>
        <taxon>Ecdysozoa</taxon>
        <taxon>Arthropoda</taxon>
        <taxon>Hexapoda</taxon>
        <taxon>Insecta</taxon>
        <taxon>Pterygota</taxon>
        <taxon>Neoptera</taxon>
        <taxon>Endopterygota</taxon>
        <taxon>Hymenoptera</taxon>
        <taxon>Apocrita</taxon>
        <taxon>Aculeata</taxon>
        <taxon>Apoidea</taxon>
        <taxon>Anthophila</taxon>
        <taxon>Apidae</taxon>
        <taxon>Apis</taxon>
    </lineage>
</organism>
<evidence type="ECO:0000313" key="2">
    <source>
        <dbReference type="EnsemblMetazoa" id="XP_625258"/>
    </source>
</evidence>
<dbReference type="RefSeq" id="XP_625258.1">
    <property type="nucleotide sequence ID" value="XM_625255.6"/>
</dbReference>
<dbReference type="GeneID" id="551596"/>